<accession>A0A4D9ELM3</accession>
<comment type="caution">
    <text evidence="1">The sequence shown here is derived from an EMBL/GenBank/DDBJ whole genome shotgun (WGS) entry which is preliminary data.</text>
</comment>
<dbReference type="Proteomes" id="UP000297703">
    <property type="component" value="Unassembled WGS sequence"/>
</dbReference>
<reference evidence="1 2" key="2">
    <citation type="submission" date="2019-04" db="EMBL/GenBank/DDBJ databases">
        <title>The genome sequence of big-headed turtle.</title>
        <authorList>
            <person name="Gong S."/>
        </authorList>
    </citation>
    <scope>NUCLEOTIDE SEQUENCE [LARGE SCALE GENOMIC DNA]</scope>
    <source>
        <strain evidence="1">DO16091913</strain>
        <tissue evidence="1">Muscle</tissue>
    </source>
</reference>
<dbReference type="EMBL" id="QXTE01000047">
    <property type="protein sequence ID" value="TFK09925.1"/>
    <property type="molecule type" value="Genomic_DNA"/>
</dbReference>
<proteinExistence type="predicted"/>
<sequence>MHLCNIDLYTATKEPNPEVSCVGEQGPKRAETMHCCCGGIDLPRPKQADPIFLCTAEVTSIAGLQGTKKGEKWMCCPQTQSMASESPLCSYMWPKHHVREEQHDVSSSLPSTQW</sequence>
<evidence type="ECO:0000313" key="2">
    <source>
        <dbReference type="Proteomes" id="UP000297703"/>
    </source>
</evidence>
<dbReference type="AlphaFoldDB" id="A0A4D9ELM3"/>
<evidence type="ECO:0000313" key="1">
    <source>
        <dbReference type="EMBL" id="TFK09925.1"/>
    </source>
</evidence>
<gene>
    <name evidence="1" type="ORF">DR999_PMT06966</name>
</gene>
<keyword evidence="2" id="KW-1185">Reference proteome</keyword>
<organism evidence="1 2">
    <name type="scientific">Platysternon megacephalum</name>
    <name type="common">big-headed turtle</name>
    <dbReference type="NCBI Taxonomy" id="55544"/>
    <lineage>
        <taxon>Eukaryota</taxon>
        <taxon>Metazoa</taxon>
        <taxon>Chordata</taxon>
        <taxon>Craniata</taxon>
        <taxon>Vertebrata</taxon>
        <taxon>Euteleostomi</taxon>
        <taxon>Archelosauria</taxon>
        <taxon>Testudinata</taxon>
        <taxon>Testudines</taxon>
        <taxon>Cryptodira</taxon>
        <taxon>Durocryptodira</taxon>
        <taxon>Testudinoidea</taxon>
        <taxon>Platysternidae</taxon>
        <taxon>Platysternon</taxon>
    </lineage>
</organism>
<protein>
    <submittedName>
        <fullName evidence="1">Ephrin-B2</fullName>
    </submittedName>
</protein>
<name>A0A4D9ELM3_9SAUR</name>
<reference evidence="1 2" key="1">
    <citation type="submission" date="2019-04" db="EMBL/GenBank/DDBJ databases">
        <title>Draft genome of the big-headed turtle Platysternon megacephalum.</title>
        <authorList>
            <person name="Gong S."/>
        </authorList>
    </citation>
    <scope>NUCLEOTIDE SEQUENCE [LARGE SCALE GENOMIC DNA]</scope>
    <source>
        <strain evidence="1">DO16091913</strain>
        <tissue evidence="1">Muscle</tissue>
    </source>
</reference>